<dbReference type="RefSeq" id="WP_072866082.1">
    <property type="nucleotide sequence ID" value="NZ_FQUI01000067.1"/>
</dbReference>
<evidence type="ECO:0000256" key="1">
    <source>
        <dbReference type="ARBA" id="ARBA00001966"/>
    </source>
</evidence>
<proteinExistence type="predicted"/>
<comment type="caution">
    <text evidence="8">The sequence shown here is derived from an EMBL/GenBank/DDBJ whole genome shotgun (WGS) entry which is preliminary data.</text>
</comment>
<dbReference type="Proteomes" id="UP000184334">
    <property type="component" value="Unassembled WGS sequence"/>
</dbReference>
<keyword evidence="4" id="KW-0479">Metal-binding</keyword>
<organism evidence="8 9">
    <name type="scientific">Marinitoga hydrogenitolerans (strain DSM 16785 / JCM 12826 / AT1271)</name>
    <dbReference type="NCBI Taxonomy" id="1122195"/>
    <lineage>
        <taxon>Bacteria</taxon>
        <taxon>Thermotogati</taxon>
        <taxon>Thermotogota</taxon>
        <taxon>Thermotogae</taxon>
        <taxon>Petrotogales</taxon>
        <taxon>Petrotogaceae</taxon>
        <taxon>Marinitoga</taxon>
    </lineage>
</organism>
<dbReference type="SUPFAM" id="SSF102114">
    <property type="entry name" value="Radical SAM enzymes"/>
    <property type="match status" value="1"/>
</dbReference>
<dbReference type="PANTHER" id="PTHR43787">
    <property type="entry name" value="FEMO COFACTOR BIOSYNTHESIS PROTEIN NIFB-RELATED"/>
    <property type="match status" value="1"/>
</dbReference>
<evidence type="ECO:0000256" key="3">
    <source>
        <dbReference type="ARBA" id="ARBA00022691"/>
    </source>
</evidence>
<evidence type="ECO:0000313" key="9">
    <source>
        <dbReference type="Proteomes" id="UP000184334"/>
    </source>
</evidence>
<protein>
    <recommendedName>
        <fullName evidence="7">Radical SAM core domain-containing protein</fullName>
    </recommendedName>
</protein>
<name>A0A1M5AM72_MARH1</name>
<reference evidence="8" key="1">
    <citation type="submission" date="2016-11" db="EMBL/GenBank/DDBJ databases">
        <authorList>
            <person name="Varghese N."/>
            <person name="Submissions S."/>
        </authorList>
    </citation>
    <scope>NUCLEOTIDE SEQUENCE [LARGE SCALE GENOMIC DNA]</scope>
    <source>
        <strain evidence="8">DSM 16785</strain>
    </source>
</reference>
<dbReference type="GO" id="GO:0051539">
    <property type="term" value="F:4 iron, 4 sulfur cluster binding"/>
    <property type="evidence" value="ECO:0007669"/>
    <property type="project" value="UniProtKB-KW"/>
</dbReference>
<evidence type="ECO:0000259" key="7">
    <source>
        <dbReference type="PROSITE" id="PS51918"/>
    </source>
</evidence>
<dbReference type="AlphaFoldDB" id="A0A1M5AM72"/>
<evidence type="ECO:0000256" key="6">
    <source>
        <dbReference type="ARBA" id="ARBA00023014"/>
    </source>
</evidence>
<dbReference type="PANTHER" id="PTHR43787:SF3">
    <property type="entry name" value="ARYLSULFATASE REGULATORY PROTEIN"/>
    <property type="match status" value="1"/>
</dbReference>
<dbReference type="UniPathway" id="UPA00782"/>
<dbReference type="InterPro" id="IPR058240">
    <property type="entry name" value="rSAM_sf"/>
</dbReference>
<keyword evidence="2" id="KW-0004">4Fe-4S</keyword>
<keyword evidence="9" id="KW-1185">Reference proteome</keyword>
<feature type="domain" description="Radical SAM core" evidence="7">
    <location>
        <begin position="75"/>
        <end position="317"/>
    </location>
</feature>
<dbReference type="NCBIfam" id="TIGR04085">
    <property type="entry name" value="rSAM_more_4Fe4S"/>
    <property type="match status" value="1"/>
</dbReference>
<dbReference type="Gene3D" id="3.20.20.70">
    <property type="entry name" value="Aldolase class I"/>
    <property type="match status" value="1"/>
</dbReference>
<dbReference type="STRING" id="1122195.SAMN02745164_02225"/>
<evidence type="ECO:0000256" key="5">
    <source>
        <dbReference type="ARBA" id="ARBA00023004"/>
    </source>
</evidence>
<dbReference type="SFLD" id="SFLDG01067">
    <property type="entry name" value="SPASM/twitch_domain_containing"/>
    <property type="match status" value="1"/>
</dbReference>
<dbReference type="PROSITE" id="PS51918">
    <property type="entry name" value="RADICAL_SAM"/>
    <property type="match status" value="1"/>
</dbReference>
<dbReference type="InterPro" id="IPR013785">
    <property type="entry name" value="Aldolase_TIM"/>
</dbReference>
<dbReference type="GO" id="GO:0046872">
    <property type="term" value="F:metal ion binding"/>
    <property type="evidence" value="ECO:0007669"/>
    <property type="project" value="UniProtKB-KW"/>
</dbReference>
<evidence type="ECO:0000256" key="4">
    <source>
        <dbReference type="ARBA" id="ARBA00022723"/>
    </source>
</evidence>
<dbReference type="InterPro" id="IPR023885">
    <property type="entry name" value="4Fe4S-binding_SPASM_dom"/>
</dbReference>
<dbReference type="InterPro" id="IPR007197">
    <property type="entry name" value="rSAM"/>
</dbReference>
<dbReference type="Pfam" id="PF04055">
    <property type="entry name" value="Radical_SAM"/>
    <property type="match status" value="1"/>
</dbReference>
<keyword evidence="5" id="KW-0408">Iron</keyword>
<dbReference type="EMBL" id="FQUI01000067">
    <property type="protein sequence ID" value="SHF31275.1"/>
    <property type="molecule type" value="Genomic_DNA"/>
</dbReference>
<dbReference type="SFLD" id="SFLDS00029">
    <property type="entry name" value="Radical_SAM"/>
    <property type="match status" value="1"/>
</dbReference>
<sequence>MGYVYSKYLINKKIKNKDVFYNLLLRNYIELDFDTAKKLKNINNNLDNIDFFINEGILVKKDFSEKNLYYYITNKIKYTNYTLSITDTVTLDCNLECSYCMRQNTYKSEHIVPQSPEKKIEVWKKLLELLHSEEIVVTFFGGEPSLYPKYISSMIERSEKLNLPVKNFNLISNGVSYSEKMIDVLKSNKIKFVQITIDGPKEIHNLRRKSENINNSWDYIINTIKIILEKTTSIIILHSVIDNINFYEGHSKMLEDLINIFGITALKKKFIFNIGLLSHPDGFCSYTKKNIPSLEKYGKIYLETLKNILEKNLNVVDFLNVWPCTYNKEGDIVIAPNGDLYNCISGIGIDKFKICTYDEIINKPENFLRKYSQFLENKFTDELCEDCKYLPICNGGCRYNIYINKAKKDCWKAFHNKVYEELLSLYFKYKEQVKI</sequence>
<accession>A0A1M5AM72</accession>
<evidence type="ECO:0000313" key="8">
    <source>
        <dbReference type="EMBL" id="SHF31275.1"/>
    </source>
</evidence>
<dbReference type="CDD" id="cd01335">
    <property type="entry name" value="Radical_SAM"/>
    <property type="match status" value="1"/>
</dbReference>
<keyword evidence="3" id="KW-0949">S-adenosyl-L-methionine</keyword>
<dbReference type="OrthoDB" id="9763993at2"/>
<keyword evidence="6" id="KW-0411">Iron-sulfur</keyword>
<comment type="cofactor">
    <cofactor evidence="1">
        <name>[4Fe-4S] cluster</name>
        <dbReference type="ChEBI" id="CHEBI:49883"/>
    </cofactor>
</comment>
<dbReference type="GO" id="GO:0003824">
    <property type="term" value="F:catalytic activity"/>
    <property type="evidence" value="ECO:0007669"/>
    <property type="project" value="InterPro"/>
</dbReference>
<evidence type="ECO:0000256" key="2">
    <source>
        <dbReference type="ARBA" id="ARBA00022485"/>
    </source>
</evidence>
<gene>
    <name evidence="8" type="ORF">SAMN02745164_02225</name>
</gene>